<evidence type="ECO:0000259" key="13">
    <source>
        <dbReference type="PROSITE" id="PS51674"/>
    </source>
</evidence>
<keyword evidence="10" id="KW-1015">Disulfide bond</keyword>
<comment type="subcellular location">
    <subcellularLocation>
        <location evidence="2">Cytoplasm</location>
    </subcellularLocation>
</comment>
<keyword evidence="7" id="KW-0411">Iron-sulfur</keyword>
<feature type="region of interest" description="Disordered" evidence="12">
    <location>
        <begin position="62"/>
        <end position="87"/>
    </location>
</feature>
<reference evidence="14 15" key="1">
    <citation type="submission" date="2019-03" db="EMBL/GenBank/DDBJ databases">
        <title>Draft genome sequences of novel Actinobacteria.</title>
        <authorList>
            <person name="Sahin N."/>
            <person name="Ay H."/>
            <person name="Saygin H."/>
        </authorList>
    </citation>
    <scope>NUCLEOTIDE SEQUENCE [LARGE SCALE GENOMIC DNA]</scope>
    <source>
        <strain evidence="14 15">CH32</strain>
    </source>
</reference>
<keyword evidence="8" id="KW-0805">Transcription regulation</keyword>
<dbReference type="GO" id="GO:0046872">
    <property type="term" value="F:metal ion binding"/>
    <property type="evidence" value="ECO:0007669"/>
    <property type="project" value="UniProtKB-KW"/>
</dbReference>
<accession>A0A4V2YL82</accession>
<keyword evidence="15" id="KW-1185">Reference proteome</keyword>
<dbReference type="EMBL" id="SMKQ01000079">
    <property type="protein sequence ID" value="TDD45417.1"/>
    <property type="molecule type" value="Genomic_DNA"/>
</dbReference>
<name>A0A4V2YL82_9ACTN</name>
<dbReference type="OrthoDB" id="8104048at2"/>
<evidence type="ECO:0000256" key="12">
    <source>
        <dbReference type="SAM" id="MobiDB-lite"/>
    </source>
</evidence>
<evidence type="ECO:0000256" key="7">
    <source>
        <dbReference type="ARBA" id="ARBA00023014"/>
    </source>
</evidence>
<keyword evidence="4" id="KW-0004">4Fe-4S</keyword>
<dbReference type="PROSITE" id="PS51674">
    <property type="entry name" value="4FE4S_WBL"/>
    <property type="match status" value="1"/>
</dbReference>
<dbReference type="Pfam" id="PF02467">
    <property type="entry name" value="Whib"/>
    <property type="match status" value="1"/>
</dbReference>
<dbReference type="GO" id="GO:0005737">
    <property type="term" value="C:cytoplasm"/>
    <property type="evidence" value="ECO:0007669"/>
    <property type="project" value="UniProtKB-SubCell"/>
</dbReference>
<comment type="similarity">
    <text evidence="3">Belongs to the WhiB family.</text>
</comment>
<dbReference type="GO" id="GO:0047134">
    <property type="term" value="F:protein-disulfide reductase [NAD(P)H] activity"/>
    <property type="evidence" value="ECO:0007669"/>
    <property type="project" value="TreeGrafter"/>
</dbReference>
<evidence type="ECO:0000256" key="3">
    <source>
        <dbReference type="ARBA" id="ARBA00006597"/>
    </source>
</evidence>
<comment type="caution">
    <text evidence="14">The sequence shown here is derived from an EMBL/GenBank/DDBJ whole genome shotgun (WGS) entry which is preliminary data.</text>
</comment>
<dbReference type="RefSeq" id="WP_132615722.1">
    <property type="nucleotide sequence ID" value="NZ_SMKQ01000079.1"/>
</dbReference>
<evidence type="ECO:0000256" key="11">
    <source>
        <dbReference type="ARBA" id="ARBA00023163"/>
    </source>
</evidence>
<dbReference type="GO" id="GO:0045454">
    <property type="term" value="P:cell redox homeostasis"/>
    <property type="evidence" value="ECO:0007669"/>
    <property type="project" value="TreeGrafter"/>
</dbReference>
<evidence type="ECO:0000313" key="15">
    <source>
        <dbReference type="Proteomes" id="UP000295302"/>
    </source>
</evidence>
<dbReference type="PANTHER" id="PTHR38839">
    <property type="entry name" value="TRANSCRIPTIONAL REGULATOR WHID-RELATED"/>
    <property type="match status" value="1"/>
</dbReference>
<evidence type="ECO:0000256" key="10">
    <source>
        <dbReference type="ARBA" id="ARBA00023157"/>
    </source>
</evidence>
<keyword evidence="6" id="KW-0408">Iron</keyword>
<keyword evidence="11" id="KW-0804">Transcription</keyword>
<dbReference type="GO" id="GO:0045892">
    <property type="term" value="P:negative regulation of DNA-templated transcription"/>
    <property type="evidence" value="ECO:0007669"/>
    <property type="project" value="TreeGrafter"/>
</dbReference>
<comment type="cofactor">
    <cofactor evidence="1">
        <name>[4Fe-4S] cluster</name>
        <dbReference type="ChEBI" id="CHEBI:49883"/>
    </cofactor>
</comment>
<keyword evidence="5" id="KW-0479">Metal-binding</keyword>
<dbReference type="GO" id="GO:0003677">
    <property type="term" value="F:DNA binding"/>
    <property type="evidence" value="ECO:0007669"/>
    <property type="project" value="UniProtKB-KW"/>
</dbReference>
<dbReference type="InterPro" id="IPR003482">
    <property type="entry name" value="Whib"/>
</dbReference>
<sequence length="87" mass="9565">MSQPNWEPNAACHAYPAEVFFPIAYHPHRRDVQAAKRICAACPVQAECLAWALANPYRSSDGIWGGTTPPERASTRRARTAERTAAA</sequence>
<keyword evidence="9" id="KW-0238">DNA-binding</keyword>
<dbReference type="Proteomes" id="UP000295302">
    <property type="component" value="Unassembled WGS sequence"/>
</dbReference>
<dbReference type="InterPro" id="IPR034768">
    <property type="entry name" value="4FE4S_WBL"/>
</dbReference>
<proteinExistence type="inferred from homology"/>
<gene>
    <name evidence="14" type="ORF">E1286_24170</name>
</gene>
<evidence type="ECO:0000256" key="4">
    <source>
        <dbReference type="ARBA" id="ARBA00022485"/>
    </source>
</evidence>
<evidence type="ECO:0000256" key="5">
    <source>
        <dbReference type="ARBA" id="ARBA00022723"/>
    </source>
</evidence>
<evidence type="ECO:0000256" key="2">
    <source>
        <dbReference type="ARBA" id="ARBA00004496"/>
    </source>
</evidence>
<feature type="domain" description="4Fe-4S Wbl-type" evidence="13">
    <location>
        <begin position="11"/>
        <end position="74"/>
    </location>
</feature>
<dbReference type="AlphaFoldDB" id="A0A4V2YL82"/>
<evidence type="ECO:0000256" key="9">
    <source>
        <dbReference type="ARBA" id="ARBA00023125"/>
    </source>
</evidence>
<dbReference type="GO" id="GO:0051539">
    <property type="term" value="F:4 iron, 4 sulfur cluster binding"/>
    <property type="evidence" value="ECO:0007669"/>
    <property type="project" value="UniProtKB-KW"/>
</dbReference>
<evidence type="ECO:0000313" key="14">
    <source>
        <dbReference type="EMBL" id="TDD45417.1"/>
    </source>
</evidence>
<evidence type="ECO:0000256" key="8">
    <source>
        <dbReference type="ARBA" id="ARBA00023015"/>
    </source>
</evidence>
<organism evidence="14 15">
    <name type="scientific">Nonomuraea terrae</name>
    <dbReference type="NCBI Taxonomy" id="2530383"/>
    <lineage>
        <taxon>Bacteria</taxon>
        <taxon>Bacillati</taxon>
        <taxon>Actinomycetota</taxon>
        <taxon>Actinomycetes</taxon>
        <taxon>Streptosporangiales</taxon>
        <taxon>Streptosporangiaceae</taxon>
        <taxon>Nonomuraea</taxon>
    </lineage>
</organism>
<evidence type="ECO:0000256" key="6">
    <source>
        <dbReference type="ARBA" id="ARBA00023004"/>
    </source>
</evidence>
<protein>
    <submittedName>
        <fullName evidence="14">WhiB family transcriptional regulator</fullName>
    </submittedName>
</protein>
<evidence type="ECO:0000256" key="1">
    <source>
        <dbReference type="ARBA" id="ARBA00001966"/>
    </source>
</evidence>